<comment type="caution">
    <text evidence="1">The sequence shown here is derived from an EMBL/GenBank/DDBJ whole genome shotgun (WGS) entry which is preliminary data.</text>
</comment>
<proteinExistence type="predicted"/>
<evidence type="ECO:0000313" key="2">
    <source>
        <dbReference type="Proteomes" id="UP000220246"/>
    </source>
</evidence>
<dbReference type="GeneID" id="80802311"/>
<organism evidence="1 2">
    <name type="scientific">Comamonas terrigena</name>
    <dbReference type="NCBI Taxonomy" id="32013"/>
    <lineage>
        <taxon>Bacteria</taxon>
        <taxon>Pseudomonadati</taxon>
        <taxon>Pseudomonadota</taxon>
        <taxon>Betaproteobacteria</taxon>
        <taxon>Burkholderiales</taxon>
        <taxon>Comamonadaceae</taxon>
        <taxon>Comamonas</taxon>
    </lineage>
</organism>
<reference evidence="2" key="1">
    <citation type="submission" date="2017-09" db="EMBL/GenBank/DDBJ databases">
        <title>FDA dAtabase for Regulatory Grade micrObial Sequences (FDA-ARGOS): Supporting development and validation of Infectious Disease Dx tests.</title>
        <authorList>
            <person name="Minogue T."/>
            <person name="Wolcott M."/>
            <person name="Wasieloski L."/>
            <person name="Aguilar W."/>
            <person name="Moore D."/>
            <person name="Tallon L."/>
            <person name="Sadzewicz L."/>
            <person name="Ott S."/>
            <person name="Zhao X."/>
            <person name="Nagaraj S."/>
            <person name="Vavikolanu K."/>
            <person name="Aluvathingal J."/>
            <person name="Nadendla S."/>
            <person name="Sichtig H."/>
        </authorList>
    </citation>
    <scope>NUCLEOTIDE SEQUENCE [LARGE SCALE GENOMIC DNA]</scope>
    <source>
        <strain evidence="2">FDAARGOS_394</strain>
    </source>
</reference>
<dbReference type="STRING" id="1219032.GCA_001515545_00751"/>
<protein>
    <submittedName>
        <fullName evidence="1">Uncharacterized protein</fullName>
    </submittedName>
</protein>
<keyword evidence="2" id="KW-1185">Reference proteome</keyword>
<dbReference type="Proteomes" id="UP000220246">
    <property type="component" value="Unassembled WGS sequence"/>
</dbReference>
<name>A0A2A7UXK7_COMTR</name>
<dbReference type="AlphaFoldDB" id="A0A2A7UXK7"/>
<accession>A0A2A7UXK7</accession>
<sequence>MKYFKDNNDVPWAYPDDVQEAQIREGLTPITEAEAYALLTPPPAPVPAFCTRRQGRLALHQLGFLEAAEASIGAIEDRAERMKAQIEYEADTWERSNAFVQQLWASLGGSSEGLDDAFRLAVTL</sequence>
<gene>
    <name evidence="1" type="ORF">CRM82_16965</name>
</gene>
<dbReference type="OrthoDB" id="9157372at2"/>
<dbReference type="RefSeq" id="WP_066533599.1">
    <property type="nucleotide sequence ID" value="NZ_PDEA01000001.1"/>
</dbReference>
<evidence type="ECO:0000313" key="1">
    <source>
        <dbReference type="EMBL" id="PEH90055.1"/>
    </source>
</evidence>
<dbReference type="EMBL" id="PDEA01000001">
    <property type="protein sequence ID" value="PEH90055.1"/>
    <property type="molecule type" value="Genomic_DNA"/>
</dbReference>